<dbReference type="GO" id="GO:0046983">
    <property type="term" value="F:protein dimerization activity"/>
    <property type="evidence" value="ECO:0007669"/>
    <property type="project" value="InterPro"/>
</dbReference>
<dbReference type="InterPro" id="IPR036390">
    <property type="entry name" value="WH_DNA-bd_sf"/>
</dbReference>
<evidence type="ECO:0000313" key="7">
    <source>
        <dbReference type="Proteomes" id="UP000095743"/>
    </source>
</evidence>
<dbReference type="PROSITE" id="PS50944">
    <property type="entry name" value="HTH_DTXR"/>
    <property type="match status" value="1"/>
</dbReference>
<dbReference type="InterPro" id="IPR022689">
    <property type="entry name" value="Iron_dep_repressor"/>
</dbReference>
<feature type="domain" description="HTH dtxR-type" evidence="5">
    <location>
        <begin position="1"/>
        <end position="64"/>
    </location>
</feature>
<dbReference type="InterPro" id="IPR036388">
    <property type="entry name" value="WH-like_DNA-bd_sf"/>
</dbReference>
<dbReference type="Pfam" id="PF02742">
    <property type="entry name" value="Fe_dep_repr_C"/>
    <property type="match status" value="1"/>
</dbReference>
<dbReference type="GO" id="GO:0003677">
    <property type="term" value="F:DNA binding"/>
    <property type="evidence" value="ECO:0007669"/>
    <property type="project" value="UniProtKB-KW"/>
</dbReference>
<evidence type="ECO:0000313" key="6">
    <source>
        <dbReference type="EMBL" id="AOT69845.1"/>
    </source>
</evidence>
<evidence type="ECO:0000256" key="4">
    <source>
        <dbReference type="ARBA" id="ARBA00023163"/>
    </source>
</evidence>
<keyword evidence="7" id="KW-1185">Reference proteome</keyword>
<dbReference type="InterPro" id="IPR050536">
    <property type="entry name" value="DtxR_MntR_Metal-Reg"/>
</dbReference>
<accession>A0A1D8GG36</accession>
<evidence type="ECO:0000256" key="1">
    <source>
        <dbReference type="ARBA" id="ARBA00007871"/>
    </source>
</evidence>
<dbReference type="PANTHER" id="PTHR33238:SF7">
    <property type="entry name" value="IRON-DEPENDENT TRANSCRIPTIONAL REGULATOR"/>
    <property type="match status" value="1"/>
</dbReference>
<keyword evidence="2" id="KW-0805">Transcription regulation</keyword>
<dbReference type="Gene3D" id="1.10.60.10">
    <property type="entry name" value="Iron dependent repressor, metal binding and dimerisation domain"/>
    <property type="match status" value="1"/>
</dbReference>
<name>A0A1D8GG36_9FIRM</name>
<evidence type="ECO:0000256" key="2">
    <source>
        <dbReference type="ARBA" id="ARBA00023015"/>
    </source>
</evidence>
<reference evidence="6 7" key="1">
    <citation type="submission" date="2016-09" db="EMBL/GenBank/DDBJ databases">
        <title>Genomic analysis reveals versatility of anaerobic energy metabolism of Geosporobacter ferrireducens IRF9 of phylum Firmicutes.</title>
        <authorList>
            <person name="Kim S.-J."/>
        </authorList>
    </citation>
    <scope>NUCLEOTIDE SEQUENCE [LARGE SCALE GENOMIC DNA]</scope>
    <source>
        <strain evidence="6 7">IRF9</strain>
    </source>
</reference>
<dbReference type="InterPro" id="IPR022687">
    <property type="entry name" value="HTH_DTXR"/>
</dbReference>
<dbReference type="KEGG" id="gfe:Gferi_09800"/>
<dbReference type="Pfam" id="PF01325">
    <property type="entry name" value="Fe_dep_repress"/>
    <property type="match status" value="1"/>
</dbReference>
<evidence type="ECO:0000259" key="5">
    <source>
        <dbReference type="PROSITE" id="PS50944"/>
    </source>
</evidence>
<sequence>MEIKESGENYLETILLLENKNGHVRSIDIANEMNFSKPSISRAMSILKKAGLITVEQGGNIVLTQTGRKKANEIYGRHKLITQYLMITLGIDEDTAVQDACRIEHVISQKTIEKIKELLEKQRIESEEESKTVRR</sequence>
<dbReference type="PANTHER" id="PTHR33238">
    <property type="entry name" value="IRON (METAL) DEPENDENT REPRESSOR, DTXR FAMILY"/>
    <property type="match status" value="1"/>
</dbReference>
<proteinExistence type="inferred from homology"/>
<dbReference type="Proteomes" id="UP000095743">
    <property type="component" value="Chromosome"/>
</dbReference>
<dbReference type="InterPro" id="IPR036421">
    <property type="entry name" value="Fe_dep_repressor_sf"/>
</dbReference>
<dbReference type="STRING" id="1424294.Gferi_09800"/>
<dbReference type="AlphaFoldDB" id="A0A1D8GG36"/>
<dbReference type="SMART" id="SM00529">
    <property type="entry name" value="HTH_DTXR"/>
    <property type="match status" value="1"/>
</dbReference>
<dbReference type="Gene3D" id="1.10.10.10">
    <property type="entry name" value="Winged helix-like DNA-binding domain superfamily/Winged helix DNA-binding domain"/>
    <property type="match status" value="1"/>
</dbReference>
<dbReference type="GO" id="GO:0003700">
    <property type="term" value="F:DNA-binding transcription factor activity"/>
    <property type="evidence" value="ECO:0007669"/>
    <property type="project" value="InterPro"/>
</dbReference>
<organism evidence="6 7">
    <name type="scientific">Geosporobacter ferrireducens</name>
    <dbReference type="NCBI Taxonomy" id="1424294"/>
    <lineage>
        <taxon>Bacteria</taxon>
        <taxon>Bacillati</taxon>
        <taxon>Bacillota</taxon>
        <taxon>Clostridia</taxon>
        <taxon>Peptostreptococcales</taxon>
        <taxon>Thermotaleaceae</taxon>
        <taxon>Geosporobacter</taxon>
    </lineage>
</organism>
<gene>
    <name evidence="6" type="ORF">Gferi_09800</name>
</gene>
<protein>
    <submittedName>
        <fullName evidence="6">DtxR family transcriptional regulator</fullName>
    </submittedName>
</protein>
<dbReference type="OrthoDB" id="9794394at2"/>
<dbReference type="SUPFAM" id="SSF46785">
    <property type="entry name" value="Winged helix' DNA-binding domain"/>
    <property type="match status" value="1"/>
</dbReference>
<dbReference type="EMBL" id="CP017269">
    <property type="protein sequence ID" value="AOT69845.1"/>
    <property type="molecule type" value="Genomic_DNA"/>
</dbReference>
<keyword evidence="4" id="KW-0804">Transcription</keyword>
<dbReference type="RefSeq" id="WP_069975954.1">
    <property type="nucleotide sequence ID" value="NZ_CP017269.1"/>
</dbReference>
<dbReference type="GO" id="GO:0046914">
    <property type="term" value="F:transition metal ion binding"/>
    <property type="evidence" value="ECO:0007669"/>
    <property type="project" value="InterPro"/>
</dbReference>
<dbReference type="SUPFAM" id="SSF47979">
    <property type="entry name" value="Iron-dependent repressor protein, dimerization domain"/>
    <property type="match status" value="1"/>
</dbReference>
<comment type="similarity">
    <text evidence="1">Belongs to the DtxR/MntR family.</text>
</comment>
<keyword evidence="3" id="KW-0238">DNA-binding</keyword>
<evidence type="ECO:0000256" key="3">
    <source>
        <dbReference type="ARBA" id="ARBA00023125"/>
    </source>
</evidence>
<dbReference type="InterPro" id="IPR001367">
    <property type="entry name" value="Fe_dep_repressor"/>
</dbReference>